<sequence>MKANVQYNDFKGTASADISDFLGGAGGDDINGLSKYFDIDKERFTPLGISIYGTENFGISLFCVDKEKSKEDKEHIVKMYCDVEDKKDIIDILFKRLNIVLHDRFDDKYPNLDYDEEVNYSDFHETDEEE</sequence>
<organism evidence="1 2">
    <name type="scientific">Salegentibacter flavus</name>
    <dbReference type="NCBI Taxonomy" id="287099"/>
    <lineage>
        <taxon>Bacteria</taxon>
        <taxon>Pseudomonadati</taxon>
        <taxon>Bacteroidota</taxon>
        <taxon>Flavobacteriia</taxon>
        <taxon>Flavobacteriales</taxon>
        <taxon>Flavobacteriaceae</taxon>
        <taxon>Salegentibacter</taxon>
    </lineage>
</organism>
<name>A0A1I5DFA9_9FLAO</name>
<evidence type="ECO:0000313" key="1">
    <source>
        <dbReference type="EMBL" id="SFN97807.1"/>
    </source>
</evidence>
<dbReference type="RefSeq" id="WP_093411570.1">
    <property type="nucleotide sequence ID" value="NZ_FOVL01000035.1"/>
</dbReference>
<keyword evidence="2" id="KW-1185">Reference proteome</keyword>
<dbReference type="EMBL" id="FOVL01000035">
    <property type="protein sequence ID" value="SFN97807.1"/>
    <property type="molecule type" value="Genomic_DNA"/>
</dbReference>
<accession>A0A1I5DFA9</accession>
<proteinExistence type="predicted"/>
<dbReference type="Proteomes" id="UP000199153">
    <property type="component" value="Unassembled WGS sequence"/>
</dbReference>
<dbReference type="OrthoDB" id="1098203at2"/>
<dbReference type="AlphaFoldDB" id="A0A1I5DFA9"/>
<reference evidence="1 2" key="1">
    <citation type="submission" date="2016-10" db="EMBL/GenBank/DDBJ databases">
        <authorList>
            <person name="de Groot N.N."/>
        </authorList>
    </citation>
    <scope>NUCLEOTIDE SEQUENCE [LARGE SCALE GENOMIC DNA]</scope>
    <source>
        <strain evidence="1 2">DSM 17794</strain>
    </source>
</reference>
<dbReference type="STRING" id="287099.SAMN05660413_03309"/>
<protein>
    <submittedName>
        <fullName evidence="1">Uncharacterized protein</fullName>
    </submittedName>
</protein>
<gene>
    <name evidence="1" type="ORF">SAMN05660413_03309</name>
</gene>
<evidence type="ECO:0000313" key="2">
    <source>
        <dbReference type="Proteomes" id="UP000199153"/>
    </source>
</evidence>